<reference evidence="4 5" key="1">
    <citation type="submission" date="2009-08" db="EMBL/GenBank/DDBJ databases">
        <authorList>
            <person name="Qin X."/>
            <person name="Bachman B."/>
            <person name="Battles P."/>
            <person name="Bell A."/>
            <person name="Bess C."/>
            <person name="Bickham C."/>
            <person name="Chaboub L."/>
            <person name="Chen D."/>
            <person name="Coyle M."/>
            <person name="Deiros D.R."/>
            <person name="Dinh H."/>
            <person name="Forbes L."/>
            <person name="Fowler G."/>
            <person name="Francisco L."/>
            <person name="Fu Q."/>
            <person name="Gubbala S."/>
            <person name="Hale W."/>
            <person name="Han Y."/>
            <person name="Hemphill L."/>
            <person name="Highlander S.K."/>
            <person name="Hirani K."/>
            <person name="Hogues M."/>
            <person name="Jackson L."/>
            <person name="Jakkamsetti A."/>
            <person name="Javaid M."/>
            <person name="Jiang H."/>
            <person name="Korchina V."/>
            <person name="Kovar C."/>
            <person name="Lara F."/>
            <person name="Lee S."/>
            <person name="Mata R."/>
            <person name="Mathew T."/>
            <person name="Moen C."/>
            <person name="Morales K."/>
            <person name="Munidasa M."/>
            <person name="Nazareth L."/>
            <person name="Ngo R."/>
            <person name="Nguyen L."/>
            <person name="Okwuonu G."/>
            <person name="Ongeri F."/>
            <person name="Patil S."/>
            <person name="Petrosino J."/>
            <person name="Pham C."/>
            <person name="Pham P."/>
            <person name="Pu L.-L."/>
            <person name="Puazo M."/>
            <person name="Raj R."/>
            <person name="Reid J."/>
            <person name="Rouhana J."/>
            <person name="Saada N."/>
            <person name="Shang Y."/>
            <person name="Simmons D."/>
            <person name="Thornton R."/>
            <person name="Warren J."/>
            <person name="Weissenberger G."/>
            <person name="Zhang J."/>
            <person name="Zhang L."/>
            <person name="Zhou C."/>
            <person name="Zhu D."/>
            <person name="Muzny D."/>
            <person name="Worley K."/>
            <person name="Gibbs R."/>
        </authorList>
    </citation>
    <scope>NUCLEOTIDE SEQUENCE [LARGE SCALE GENOMIC DNA]</scope>
    <source>
        <strain evidence="5">ATCC 15826 / DSM 8339 / NCTC 10426 / 6573</strain>
    </source>
</reference>
<dbReference type="AlphaFoldDB" id="C8NB10"/>
<dbReference type="GO" id="GO:0006302">
    <property type="term" value="P:double-strand break repair"/>
    <property type="evidence" value="ECO:0007669"/>
    <property type="project" value="InterPro"/>
</dbReference>
<organism evidence="4 5">
    <name type="scientific">Cardiobacterium hominis (strain ATCC 15826 / DSM 8339 / NCTC 10426 / 6573)</name>
    <dbReference type="NCBI Taxonomy" id="638300"/>
    <lineage>
        <taxon>Bacteria</taxon>
        <taxon>Pseudomonadati</taxon>
        <taxon>Pseudomonadota</taxon>
        <taxon>Gammaproteobacteria</taxon>
        <taxon>Cardiobacteriales</taxon>
        <taxon>Cardiobacteriaceae</taxon>
        <taxon>Cardiobacterium</taxon>
    </lineage>
</organism>
<feature type="region of interest" description="Disordered" evidence="2">
    <location>
        <begin position="503"/>
        <end position="523"/>
    </location>
</feature>
<dbReference type="Pfam" id="PF13476">
    <property type="entry name" value="AAA_23"/>
    <property type="match status" value="1"/>
</dbReference>
<dbReference type="GO" id="GO:0016887">
    <property type="term" value="F:ATP hydrolysis activity"/>
    <property type="evidence" value="ECO:0007669"/>
    <property type="project" value="InterPro"/>
</dbReference>
<evidence type="ECO:0000256" key="1">
    <source>
        <dbReference type="SAM" id="Coils"/>
    </source>
</evidence>
<dbReference type="HOGENOM" id="CLU_004785_1_0_6"/>
<dbReference type="RefSeq" id="WP_004141546.1">
    <property type="nucleotide sequence ID" value="NZ_GG694027.1"/>
</dbReference>
<dbReference type="OrthoDB" id="9795626at2"/>
<feature type="region of interest" description="Disordered" evidence="2">
    <location>
        <begin position="749"/>
        <end position="774"/>
    </location>
</feature>
<dbReference type="EMBL" id="ACKY01000098">
    <property type="protein sequence ID" value="EEV88197.1"/>
    <property type="molecule type" value="Genomic_DNA"/>
</dbReference>
<name>C8NB10_CARH6</name>
<dbReference type="InterPro" id="IPR027417">
    <property type="entry name" value="P-loop_NTPase"/>
</dbReference>
<keyword evidence="4" id="KW-0269">Exonuclease</keyword>
<sequence>MRIHTIRLANLNALTGTWEIDLDHPAYSDNIYALTGPTGAGKTTILDAISLALYGRTPRLARIGKAGNEIMSRHSGTCHAEITFSTRTGRYRSHWSQHRARRKAGGELQNPKHELADAESGELLATGLKDVAAAIERLTGMDYQRFTRAMLLAQGDFAAFLRAAPDERAPLLEQITGTEIYSRISIAVHERLRDALEQQRQLATETAGITPLDAATHTALTQESAALQKQLAALATRQQQTAAALARAQNIAELTAELARLDEQHTAHQAALARFAPERERLALAQRAALLDADYARLDTLRHTQQQDRTALATLDAQAPVHTAAVAAAQQNLAAATTRVHAEKQRLAAAQPRWQQTRAYDHTLRHQREQLATLEQSAATHTAAQTALAAAEKHAAAARENSARADVARKKTETALAAHLQGRLLREYRAEKDNILRELAYHQRIADLEQQRAHLHDGEPCPLCGATEHPYASELPAQPDDLTARLETLDTYIKRAETLGEQHENAQHALASAREKQQQTENTLALAAEKARNSAVHAEQHAALQQTYAQTLAARQALLVNRDPDAEETAQQRAIAEAEAAMEKARDTCQTAQTAAAANQQQRAQLHARLTAQQQELQTAEQQFAAALKSIPVNNPLRAHETETNPLPCEAGEGTGIPMKKAKAFYMGTRGGGVKNRAATTDFTETFADETAWQAARLPAATREALARQAAALDQQTLTLHTRQQDRAARLASLTAQSTDDPDTATLQARQEADEHTRQQHQQTLAANQHRLAEHKRASERLAAQQQAIAKQAAETRRWQNLHELIGAADGKKYRNYAQSLTFASVIAQANRQLVQLSDRYLLTADPARPLELNIIDNYQGGETRSAKNLSGGESFIVSLALALGLAQMSGENMQIDTLFLDEGFGTLDEETLDSALETLAQLRTHGKHIGIISHVAALTERIATRIQITPQNGGNSIISGPGCRRVE</sequence>
<dbReference type="SUPFAM" id="SSF52540">
    <property type="entry name" value="P-loop containing nucleoside triphosphate hydrolases"/>
    <property type="match status" value="1"/>
</dbReference>
<gene>
    <name evidence="4" type="ORF">HMPREF0198_1688</name>
</gene>
<evidence type="ECO:0000313" key="4">
    <source>
        <dbReference type="EMBL" id="EEV88197.1"/>
    </source>
</evidence>
<dbReference type="Gene3D" id="3.40.50.300">
    <property type="entry name" value="P-loop containing nucleotide triphosphate hydrolases"/>
    <property type="match status" value="2"/>
</dbReference>
<evidence type="ECO:0000259" key="3">
    <source>
        <dbReference type="Pfam" id="PF13476"/>
    </source>
</evidence>
<dbReference type="PANTHER" id="PTHR32114:SF2">
    <property type="entry name" value="ABC TRANSPORTER ABCH.3"/>
    <property type="match status" value="1"/>
</dbReference>
<dbReference type="Proteomes" id="UP000004870">
    <property type="component" value="Unassembled WGS sequence"/>
</dbReference>
<accession>C8NB10</accession>
<comment type="caution">
    <text evidence="4">The sequence shown here is derived from an EMBL/GenBank/DDBJ whole genome shotgun (WGS) entry which is preliminary data.</text>
</comment>
<protein>
    <submittedName>
        <fullName evidence="4">Exonuclease SbcCD, C subunit</fullName>
    </submittedName>
</protein>
<keyword evidence="4" id="KW-0378">Hydrolase</keyword>
<dbReference type="STRING" id="2718.CHUV0807_1918"/>
<keyword evidence="4" id="KW-0540">Nuclease</keyword>
<evidence type="ECO:0000313" key="5">
    <source>
        <dbReference type="Proteomes" id="UP000004870"/>
    </source>
</evidence>
<keyword evidence="5" id="KW-1185">Reference proteome</keyword>
<dbReference type="PANTHER" id="PTHR32114">
    <property type="entry name" value="ABC TRANSPORTER ABCH.3"/>
    <property type="match status" value="1"/>
</dbReference>
<feature type="coiled-coil region" evidence="1">
    <location>
        <begin position="568"/>
        <end position="630"/>
    </location>
</feature>
<dbReference type="GeneID" id="84790406"/>
<dbReference type="InterPro" id="IPR038729">
    <property type="entry name" value="Rad50/SbcC_AAA"/>
</dbReference>
<keyword evidence="1" id="KW-0175">Coiled coil</keyword>
<dbReference type="Pfam" id="PF13558">
    <property type="entry name" value="SbcC_Walker_B"/>
    <property type="match status" value="1"/>
</dbReference>
<evidence type="ECO:0000256" key="2">
    <source>
        <dbReference type="SAM" id="MobiDB-lite"/>
    </source>
</evidence>
<dbReference type="GO" id="GO:0004527">
    <property type="term" value="F:exonuclease activity"/>
    <property type="evidence" value="ECO:0007669"/>
    <property type="project" value="UniProtKB-KW"/>
</dbReference>
<proteinExistence type="predicted"/>
<feature type="domain" description="Rad50/SbcC-type AAA" evidence="3">
    <location>
        <begin position="6"/>
        <end position="202"/>
    </location>
</feature>